<dbReference type="OrthoDB" id="81482at2157"/>
<dbReference type="KEGG" id="mmet:MCMEM_1118"/>
<protein>
    <recommendedName>
        <fullName evidence="1">UPF0305 protein MCMEM_1118</fullName>
    </recommendedName>
</protein>
<dbReference type="InterPro" id="IPR019215">
    <property type="entry name" value="DUF2115"/>
</dbReference>
<organism evidence="2 3">
    <name type="scientific">Methanococcoides methylutens MM1</name>
    <dbReference type="NCBI Taxonomy" id="1434104"/>
    <lineage>
        <taxon>Archaea</taxon>
        <taxon>Methanobacteriati</taxon>
        <taxon>Methanobacteriota</taxon>
        <taxon>Stenosarchaea group</taxon>
        <taxon>Methanomicrobia</taxon>
        <taxon>Methanosarcinales</taxon>
        <taxon>Methanosarcinaceae</taxon>
        <taxon>Methanococcoides</taxon>
    </lineage>
</organism>
<evidence type="ECO:0000313" key="2">
    <source>
        <dbReference type="EMBL" id="AKB85171.1"/>
    </source>
</evidence>
<comment type="similarity">
    <text evidence="1">Belongs to the UPF0305 family.</text>
</comment>
<evidence type="ECO:0000313" key="3">
    <source>
        <dbReference type="Proteomes" id="UP000033048"/>
    </source>
</evidence>
<gene>
    <name evidence="2" type="ORF">MCMEM_1118</name>
</gene>
<sequence length="173" mass="20088">MNTEDLLASLRKAARDIPMADIMKARAFMVRSASGLPKKYREAYSNELFSHLYNVFNEISRSKKPENIENIDPEEYEEFMRRLEEMGISEDKNQEYFNKLVRITAPYLVFIAKRPIHPIGMTFPGGDRVVEKDGIYYCPVKDKQNTVEVALCKFCICRDAEEMVKGSKWKMGL</sequence>
<dbReference type="EMBL" id="CP009518">
    <property type="protein sequence ID" value="AKB85171.1"/>
    <property type="molecule type" value="Genomic_DNA"/>
</dbReference>
<dbReference type="HOGENOM" id="CLU_089549_1_0_2"/>
<reference evidence="2 3" key="1">
    <citation type="submission" date="2014-07" db="EMBL/GenBank/DDBJ databases">
        <title>Methanogenic archaea and the global carbon cycle.</title>
        <authorList>
            <person name="Henriksen J.R."/>
            <person name="Luke J."/>
            <person name="Reinhart S."/>
            <person name="Benedict M.N."/>
            <person name="Youngblut N.D."/>
            <person name="Metcalf M.E."/>
            <person name="Whitaker R.J."/>
            <person name="Metcalf W.W."/>
        </authorList>
    </citation>
    <scope>NUCLEOTIDE SEQUENCE [LARGE SCALE GENOMIC DNA]</scope>
    <source>
        <strain evidence="2 3">MM1</strain>
    </source>
</reference>
<dbReference type="AlphaFoldDB" id="A0A0E3SQY0"/>
<dbReference type="GeneID" id="24893655"/>
<evidence type="ECO:0000256" key="1">
    <source>
        <dbReference type="HAMAP-Rule" id="MF_00763"/>
    </source>
</evidence>
<dbReference type="HAMAP" id="MF_00763">
    <property type="entry name" value="UPF0305"/>
    <property type="match status" value="1"/>
</dbReference>
<dbReference type="Proteomes" id="UP000033048">
    <property type="component" value="Chromosome"/>
</dbReference>
<name>A0A0E3SQY0_METMT</name>
<accession>A0A0E3SQY0</accession>
<proteinExistence type="inferred from homology"/>
<dbReference type="Pfam" id="PF09888">
    <property type="entry name" value="DUF2115"/>
    <property type="match status" value="1"/>
</dbReference>
<keyword evidence="3" id="KW-1185">Reference proteome</keyword>
<dbReference type="RefSeq" id="WP_048205300.1">
    <property type="nucleotide sequence ID" value="NZ_CP009518.1"/>
</dbReference>